<evidence type="ECO:0000313" key="3">
    <source>
        <dbReference type="Proteomes" id="UP001501469"/>
    </source>
</evidence>
<feature type="chain" id="PRO_5045352775" description="GerMN domain-containing protein" evidence="1">
    <location>
        <begin position="22"/>
        <end position="179"/>
    </location>
</feature>
<keyword evidence="1" id="KW-0732">Signal</keyword>
<feature type="signal peptide" evidence="1">
    <location>
        <begin position="1"/>
        <end position="21"/>
    </location>
</feature>
<sequence>MNSYCVLFFLVMLLAACGTHDQSKNTSGAEKGAPQLGIYVVQGDSVVVPPFAVEVRLSDKANQELAARKETIIVAAYLEGVPARNNPSLVNRTKEGGLRIGEARVELRTGRTAKFAGIRFARPLYDQLGDKDLNVLVNVFSGRKSTENNLLSCTIIQEKIGALAGQTRLVTGHLIEGDD</sequence>
<protein>
    <recommendedName>
        <fullName evidence="4">GerMN domain-containing protein</fullName>
    </recommendedName>
</protein>
<evidence type="ECO:0000313" key="2">
    <source>
        <dbReference type="EMBL" id="GAA4042692.1"/>
    </source>
</evidence>
<organism evidence="2 3">
    <name type="scientific">Hymenobacter glaciei</name>
    <dbReference type="NCBI Taxonomy" id="877209"/>
    <lineage>
        <taxon>Bacteria</taxon>
        <taxon>Pseudomonadati</taxon>
        <taxon>Bacteroidota</taxon>
        <taxon>Cytophagia</taxon>
        <taxon>Cytophagales</taxon>
        <taxon>Hymenobacteraceae</taxon>
        <taxon>Hymenobacter</taxon>
    </lineage>
</organism>
<proteinExistence type="predicted"/>
<dbReference type="Proteomes" id="UP001501469">
    <property type="component" value="Unassembled WGS sequence"/>
</dbReference>
<name>A0ABP7UG68_9BACT</name>
<comment type="caution">
    <text evidence="2">The sequence shown here is derived from an EMBL/GenBank/DDBJ whole genome shotgun (WGS) entry which is preliminary data.</text>
</comment>
<gene>
    <name evidence="2" type="ORF">GCM10022409_30800</name>
</gene>
<accession>A0ABP7UG68</accession>
<reference evidence="3" key="1">
    <citation type="journal article" date="2019" name="Int. J. Syst. Evol. Microbiol.">
        <title>The Global Catalogue of Microorganisms (GCM) 10K type strain sequencing project: providing services to taxonomists for standard genome sequencing and annotation.</title>
        <authorList>
            <consortium name="The Broad Institute Genomics Platform"/>
            <consortium name="The Broad Institute Genome Sequencing Center for Infectious Disease"/>
            <person name="Wu L."/>
            <person name="Ma J."/>
        </authorList>
    </citation>
    <scope>NUCLEOTIDE SEQUENCE [LARGE SCALE GENOMIC DNA]</scope>
    <source>
        <strain evidence="3">JCM 17225</strain>
    </source>
</reference>
<keyword evidence="3" id="KW-1185">Reference proteome</keyword>
<dbReference type="EMBL" id="BAABDK010000025">
    <property type="protein sequence ID" value="GAA4042692.1"/>
    <property type="molecule type" value="Genomic_DNA"/>
</dbReference>
<evidence type="ECO:0000256" key="1">
    <source>
        <dbReference type="SAM" id="SignalP"/>
    </source>
</evidence>
<dbReference type="RefSeq" id="WP_345056259.1">
    <property type="nucleotide sequence ID" value="NZ_BAABDK010000025.1"/>
</dbReference>
<evidence type="ECO:0008006" key="4">
    <source>
        <dbReference type="Google" id="ProtNLM"/>
    </source>
</evidence>